<evidence type="ECO:0000313" key="2">
    <source>
        <dbReference type="Proteomes" id="UP000321578"/>
    </source>
</evidence>
<dbReference type="Proteomes" id="UP000321578">
    <property type="component" value="Unassembled WGS sequence"/>
</dbReference>
<comment type="caution">
    <text evidence="1">The sequence shown here is derived from an EMBL/GenBank/DDBJ whole genome shotgun (WGS) entry which is preliminary data.</text>
</comment>
<reference evidence="1 2" key="1">
    <citation type="submission" date="2019-08" db="EMBL/GenBank/DDBJ databases">
        <title>Genomes of Subsaximicrobium wynnwilliamsii strains.</title>
        <authorList>
            <person name="Bowman J.P."/>
        </authorList>
    </citation>
    <scope>NUCLEOTIDE SEQUENCE [LARGE SCALE GENOMIC DNA]</scope>
    <source>
        <strain evidence="1 2">2-80-2</strain>
    </source>
</reference>
<protein>
    <submittedName>
        <fullName evidence="1">Uncharacterized protein</fullName>
    </submittedName>
</protein>
<accession>A0A5C6ZGN3</accession>
<organism evidence="1 2">
    <name type="scientific">Subsaximicrobium wynnwilliamsii</name>
    <dbReference type="NCBI Taxonomy" id="291179"/>
    <lineage>
        <taxon>Bacteria</taxon>
        <taxon>Pseudomonadati</taxon>
        <taxon>Bacteroidota</taxon>
        <taxon>Flavobacteriia</taxon>
        <taxon>Flavobacteriales</taxon>
        <taxon>Flavobacteriaceae</taxon>
        <taxon>Subsaximicrobium</taxon>
    </lineage>
</organism>
<dbReference type="EMBL" id="VORO01000018">
    <property type="protein sequence ID" value="TXD88002.1"/>
    <property type="molecule type" value="Genomic_DNA"/>
</dbReference>
<evidence type="ECO:0000313" key="1">
    <source>
        <dbReference type="EMBL" id="TXD88002.1"/>
    </source>
</evidence>
<dbReference type="OrthoDB" id="1452272at2"/>
<name>A0A5C6ZGN3_9FLAO</name>
<proteinExistence type="predicted"/>
<gene>
    <name evidence="1" type="ORF">ESY86_15145</name>
</gene>
<dbReference type="AlphaFoldDB" id="A0A5C6ZGN3"/>
<sequence length="261" mass="30688">MIFAIGFTNLTFAEVKMDTITNWQLYKDSELLFKSHFLDSNRYTAKINSTDKYENLVLSVFYDFNNEVIDRKIELVCDNQIIATFKNESNSRSKFRIPKSEIDKLFSKNLNKEISINYSDKINGNGFTIGLLKLFVTEYTQLSIPEIRQIVQMAIDLPELQQYFHIDKSPNRKPLIFKEFGVINKNNIESITKFDTNVKFLSEEEIKRKSITEYIGIGDWTCIIDKLRLQLYYVPEGITINYIFNKLDSEWKIVESIIMEE</sequence>
<keyword evidence="2" id="KW-1185">Reference proteome</keyword>
<dbReference type="RefSeq" id="WP_147087436.1">
    <property type="nucleotide sequence ID" value="NZ_VORM01000017.1"/>
</dbReference>